<keyword evidence="1" id="KW-0614">Plasmid</keyword>
<dbReference type="HOGENOM" id="CLU_1691880_0_0_11"/>
<proteinExistence type="predicted"/>
<evidence type="ECO:0000313" key="1">
    <source>
        <dbReference type="EMBL" id="ACL41925.1"/>
    </source>
</evidence>
<sequence length="155" mass="17401">MKPVRGELERSGDESISAEEARRLWSLAKGRIGSDSLGAYEQHAFDAGRNLAQNRATPADVLHDMVVSRNKDGLQHTRSWFMDKIPLSEPLRSVVDHPNTSAETLYVIAATGLDKRESEAAKKRLKEFRRGATLRQRIQLVAAKWRATRPEIPGK</sequence>
<keyword evidence="2" id="KW-1185">Reference proteome</keyword>
<geneLocation type="plasmid" evidence="1 2">
    <name>pACHL01</name>
</geneLocation>
<dbReference type="RefSeq" id="WP_012622942.1">
    <property type="nucleotide sequence ID" value="NC_011879.1"/>
</dbReference>
<dbReference type="KEGG" id="ach:Achl_3974"/>
<protein>
    <submittedName>
        <fullName evidence="1">Uncharacterized protein</fullName>
    </submittedName>
</protein>
<evidence type="ECO:0000313" key="2">
    <source>
        <dbReference type="Proteomes" id="UP000002505"/>
    </source>
</evidence>
<accession>B8HHM8</accession>
<name>B8HHM8_PSECP</name>
<dbReference type="AlphaFoldDB" id="B8HHM8"/>
<dbReference type="Proteomes" id="UP000002505">
    <property type="component" value="Plasmid pACHL01"/>
</dbReference>
<gene>
    <name evidence="1" type="ordered locus">Achl_3974</name>
</gene>
<organism evidence="1 2">
    <name type="scientific">Pseudarthrobacter chlorophenolicus (strain ATCC 700700 / DSM 12829 / CIP 107037 / JCM 12360 / KCTC 9906 / NCIMB 13794 / A6)</name>
    <name type="common">Arthrobacter chlorophenolicus</name>
    <dbReference type="NCBI Taxonomy" id="452863"/>
    <lineage>
        <taxon>Bacteria</taxon>
        <taxon>Bacillati</taxon>
        <taxon>Actinomycetota</taxon>
        <taxon>Actinomycetes</taxon>
        <taxon>Micrococcales</taxon>
        <taxon>Micrococcaceae</taxon>
        <taxon>Pseudarthrobacter</taxon>
    </lineage>
</organism>
<reference evidence="1" key="1">
    <citation type="submission" date="2009-01" db="EMBL/GenBank/DDBJ databases">
        <title>Complete sequence of plasmid1 of Arthrobacter chlorophenolicus A6.</title>
        <authorList>
            <consortium name="US DOE Joint Genome Institute"/>
            <person name="Lucas S."/>
            <person name="Copeland A."/>
            <person name="Lapidus A."/>
            <person name="Glavina del Rio T."/>
            <person name="Tice H."/>
            <person name="Bruce D."/>
            <person name="Goodwin L."/>
            <person name="Pitluck S."/>
            <person name="Goltsman E."/>
            <person name="Clum A."/>
            <person name="Larimer F."/>
            <person name="Land M."/>
            <person name="Hauser L."/>
            <person name="Kyrpides N."/>
            <person name="Mikhailova N."/>
            <person name="Jansson J."/>
            <person name="Richardson P."/>
        </authorList>
    </citation>
    <scope>NUCLEOTIDE SEQUENCE [LARGE SCALE GENOMIC DNA]</scope>
    <source>
        <strain evidence="1">A6</strain>
        <plasmid evidence="1">pACHL01</plasmid>
    </source>
</reference>
<dbReference type="EMBL" id="CP001342">
    <property type="protein sequence ID" value="ACL41925.1"/>
    <property type="molecule type" value="Genomic_DNA"/>
</dbReference>